<protein>
    <submittedName>
        <fullName evidence="2">Uncharacterized protein</fullName>
    </submittedName>
</protein>
<name>A0A4Y2MQ78_ARAVE</name>
<proteinExistence type="predicted"/>
<evidence type="ECO:0000313" key="3">
    <source>
        <dbReference type="Proteomes" id="UP000499080"/>
    </source>
</evidence>
<feature type="transmembrane region" description="Helical" evidence="1">
    <location>
        <begin position="48"/>
        <end position="67"/>
    </location>
</feature>
<dbReference type="Proteomes" id="UP000499080">
    <property type="component" value="Unassembled WGS sequence"/>
</dbReference>
<evidence type="ECO:0000256" key="1">
    <source>
        <dbReference type="SAM" id="Phobius"/>
    </source>
</evidence>
<gene>
    <name evidence="2" type="ORF">AVEN_129886_1</name>
</gene>
<keyword evidence="1" id="KW-0812">Transmembrane</keyword>
<reference evidence="2 3" key="1">
    <citation type="journal article" date="2019" name="Sci. Rep.">
        <title>Orb-weaving spider Araneus ventricosus genome elucidates the spidroin gene catalogue.</title>
        <authorList>
            <person name="Kono N."/>
            <person name="Nakamura H."/>
            <person name="Ohtoshi R."/>
            <person name="Moran D.A.P."/>
            <person name="Shinohara A."/>
            <person name="Yoshida Y."/>
            <person name="Fujiwara M."/>
            <person name="Mori M."/>
            <person name="Tomita M."/>
            <person name="Arakawa K."/>
        </authorList>
    </citation>
    <scope>NUCLEOTIDE SEQUENCE [LARGE SCALE GENOMIC DNA]</scope>
</reference>
<sequence>MDEVDFKVTAPDSKTEEKEFVNQEKATQCGYQLGGATRAVRVFPMMPLSLLLLCTCLVFLFSVLRLVPFNVLCVELSHPIKMVPEIELILQQRHSI</sequence>
<accession>A0A4Y2MQ78</accession>
<keyword evidence="1" id="KW-0472">Membrane</keyword>
<dbReference type="EMBL" id="BGPR01007680">
    <property type="protein sequence ID" value="GBN28712.1"/>
    <property type="molecule type" value="Genomic_DNA"/>
</dbReference>
<comment type="caution">
    <text evidence="2">The sequence shown here is derived from an EMBL/GenBank/DDBJ whole genome shotgun (WGS) entry which is preliminary data.</text>
</comment>
<dbReference type="AlphaFoldDB" id="A0A4Y2MQ78"/>
<keyword evidence="1" id="KW-1133">Transmembrane helix</keyword>
<evidence type="ECO:0000313" key="2">
    <source>
        <dbReference type="EMBL" id="GBN28712.1"/>
    </source>
</evidence>
<organism evidence="2 3">
    <name type="scientific">Araneus ventricosus</name>
    <name type="common">Orbweaver spider</name>
    <name type="synonym">Epeira ventricosa</name>
    <dbReference type="NCBI Taxonomy" id="182803"/>
    <lineage>
        <taxon>Eukaryota</taxon>
        <taxon>Metazoa</taxon>
        <taxon>Ecdysozoa</taxon>
        <taxon>Arthropoda</taxon>
        <taxon>Chelicerata</taxon>
        <taxon>Arachnida</taxon>
        <taxon>Araneae</taxon>
        <taxon>Araneomorphae</taxon>
        <taxon>Entelegynae</taxon>
        <taxon>Araneoidea</taxon>
        <taxon>Araneidae</taxon>
        <taxon>Araneus</taxon>
    </lineage>
</organism>
<keyword evidence="3" id="KW-1185">Reference proteome</keyword>